<dbReference type="GO" id="GO:0016925">
    <property type="term" value="P:protein sumoylation"/>
    <property type="evidence" value="ECO:0007669"/>
    <property type="project" value="UniProtKB-UniPathway"/>
</dbReference>
<dbReference type="InterPro" id="IPR013083">
    <property type="entry name" value="Znf_RING/FYVE/PHD"/>
</dbReference>
<protein>
    <recommendedName>
        <fullName evidence="14">SP-RING-type domain-containing protein</fullName>
    </recommendedName>
</protein>
<dbReference type="PANTHER" id="PTHR10782:SF4">
    <property type="entry name" value="TONALLI, ISOFORM E"/>
    <property type="match status" value="1"/>
</dbReference>
<evidence type="ECO:0000256" key="7">
    <source>
        <dbReference type="ARBA" id="ARBA00022833"/>
    </source>
</evidence>
<dbReference type="EMBL" id="LT882683">
    <property type="protein sequence ID" value="SMY26808.1"/>
    <property type="molecule type" value="Genomic_DNA"/>
</dbReference>
<dbReference type="GO" id="GO:0061665">
    <property type="term" value="F:SUMO ligase activity"/>
    <property type="evidence" value="ECO:0007669"/>
    <property type="project" value="TreeGrafter"/>
</dbReference>
<evidence type="ECO:0000256" key="2">
    <source>
        <dbReference type="ARBA" id="ARBA00005383"/>
    </source>
</evidence>
<dbReference type="InterPro" id="IPR023321">
    <property type="entry name" value="PINIT"/>
</dbReference>
<feature type="compositionally biased region" description="Polar residues" evidence="9">
    <location>
        <begin position="581"/>
        <end position="591"/>
    </location>
</feature>
<feature type="compositionally biased region" description="Low complexity" evidence="9">
    <location>
        <begin position="550"/>
        <end position="567"/>
    </location>
</feature>
<comment type="pathway">
    <text evidence="1">Protein modification; protein sumoylation.</text>
</comment>
<evidence type="ECO:0000313" key="12">
    <source>
        <dbReference type="EMBL" id="SMY26808.1"/>
    </source>
</evidence>
<feature type="domain" description="PINIT" evidence="11">
    <location>
        <begin position="116"/>
        <end position="270"/>
    </location>
</feature>
<dbReference type="UniPathway" id="UPA00886"/>
<feature type="compositionally biased region" description="Polar residues" evidence="9">
    <location>
        <begin position="520"/>
        <end position="549"/>
    </location>
</feature>
<dbReference type="InterPro" id="IPR038654">
    <property type="entry name" value="PINIT_sf"/>
</dbReference>
<feature type="domain" description="SP-RING-type" evidence="10">
    <location>
        <begin position="302"/>
        <end position="387"/>
    </location>
</feature>
<dbReference type="SMART" id="SM00513">
    <property type="entry name" value="SAP"/>
    <property type="match status" value="1"/>
</dbReference>
<comment type="similarity">
    <text evidence="2">Belongs to the PIAS family.</text>
</comment>
<dbReference type="Proteomes" id="UP000215453">
    <property type="component" value="Chromosome 8"/>
</dbReference>
<feature type="compositionally biased region" description="Polar residues" evidence="9">
    <location>
        <begin position="718"/>
        <end position="738"/>
    </location>
</feature>
<feature type="region of interest" description="Disordered" evidence="9">
    <location>
        <begin position="78"/>
        <end position="103"/>
    </location>
</feature>
<feature type="compositionally biased region" description="Low complexity" evidence="9">
    <location>
        <begin position="643"/>
        <end position="658"/>
    </location>
</feature>
<dbReference type="PROSITE" id="PS51044">
    <property type="entry name" value="ZF_SP_RING"/>
    <property type="match status" value="1"/>
</dbReference>
<dbReference type="Pfam" id="PF02037">
    <property type="entry name" value="SAP"/>
    <property type="match status" value="1"/>
</dbReference>
<keyword evidence="3" id="KW-0808">Transferase</keyword>
<evidence type="ECO:0008006" key="14">
    <source>
        <dbReference type="Google" id="ProtNLM"/>
    </source>
</evidence>
<dbReference type="Gene3D" id="2.60.120.780">
    <property type="entry name" value="PINIT domain"/>
    <property type="match status" value="1"/>
</dbReference>
<keyword evidence="5 8" id="KW-0863">Zinc-finger</keyword>
<dbReference type="PANTHER" id="PTHR10782">
    <property type="entry name" value="ZINC FINGER MIZ DOMAIN-CONTAINING PROTEIN"/>
    <property type="match status" value="1"/>
</dbReference>
<evidence type="ECO:0000256" key="9">
    <source>
        <dbReference type="SAM" id="MobiDB-lite"/>
    </source>
</evidence>
<evidence type="ECO:0000259" key="10">
    <source>
        <dbReference type="PROSITE" id="PS51044"/>
    </source>
</evidence>
<proteinExistence type="inferred from homology"/>
<evidence type="ECO:0000256" key="6">
    <source>
        <dbReference type="ARBA" id="ARBA00022786"/>
    </source>
</evidence>
<dbReference type="PROSITE" id="PS51466">
    <property type="entry name" value="PINIT"/>
    <property type="match status" value="1"/>
</dbReference>
<evidence type="ECO:0000256" key="1">
    <source>
        <dbReference type="ARBA" id="ARBA00004718"/>
    </source>
</evidence>
<evidence type="ECO:0000256" key="8">
    <source>
        <dbReference type="PROSITE-ProRule" id="PRU00452"/>
    </source>
</evidence>
<dbReference type="InterPro" id="IPR004181">
    <property type="entry name" value="Znf_MIZ"/>
</dbReference>
<sequence length="776" mass="83206">MASNGLSLQQQKGSLETRIKLLINNDLKTICREFDYQVSGTKATLQQRVIEALNDVVKAGDEAGFNKLNYMVANRGQLPRSPTSNTAGASNHNNNIQNNNSTASSMVTGGAYAPYGNNDYARPQQQLPRAKYFKSSPFYDVIDTVMPRQELPDMPQNRHTVRAILALSPDHVKTLKDDPSMRLMLFCGMSGNMSPYVSVDVAFPNQLEVKINGDDVKHNFKGLKNKPGTTKPTDITDKVRKAQGYQNQLSITYALTKNRFAVVVHMVKMVSVEVLVERLRSGKVGGIISKQRVIDEMNRASKDDDISATSVRMSLKDPTSTLRIKLPIRSSVCTHNQCFDGEMFLQLQEQAPQWQCVVCNKSVTFESLCVDKYFEDILQRTPTSIEKVDIEPNGEWKVIKEEEDVPQNGASSKANRASYDDDFDDDLIELSDEETKPPNGLVKAVQGIGTPGIFSPSGAFNTPPLSSRGPSAAPSLQSAGTKRPGSAIIDLTFSDDEDEPPRPAKRQTTSTHPNPPPGTSFRSPSTTLPDPRYRSNSAVAPQGTDSFRPSSNYNTATNSTAAAANSTRPLSSSRPGHDFFHSNSFSHLNNRSSIHSGSSSPLPPPPGFPHAGGGMGSGASGGVGGAASTVTLGNPSQPPTRGTTHQQQQSHPTPVSPSWGFSPQLPRPTGSNAGGGSGGGGSGGGGGGTATNSTLAPAFQPFSLRPGPSSASPAPGPISQQQHQQGYYDSRNATSNGESAFRLPPIQTSRPPSAQSALQEPWRREWYPKDSPGGSG</sequence>
<dbReference type="InterPro" id="IPR003034">
    <property type="entry name" value="SAP_dom"/>
</dbReference>
<feature type="region of interest" description="Disordered" evidence="9">
    <location>
        <begin position="454"/>
        <end position="776"/>
    </location>
</feature>
<feature type="compositionally biased region" description="Gly residues" evidence="9">
    <location>
        <begin position="672"/>
        <end position="689"/>
    </location>
</feature>
<dbReference type="Pfam" id="PF14324">
    <property type="entry name" value="PINIT"/>
    <property type="match status" value="1"/>
</dbReference>
<dbReference type="GO" id="GO:0008270">
    <property type="term" value="F:zinc ion binding"/>
    <property type="evidence" value="ECO:0007669"/>
    <property type="project" value="UniProtKB-KW"/>
</dbReference>
<feature type="region of interest" description="Disordered" evidence="9">
    <location>
        <begin position="399"/>
        <end position="421"/>
    </location>
</feature>
<feature type="compositionally biased region" description="Polar residues" evidence="9">
    <location>
        <begin position="746"/>
        <end position="758"/>
    </location>
</feature>
<name>A0A1Y6LTT3_ZYMTR</name>
<organism evidence="12 13">
    <name type="scientific">Zymoseptoria tritici ST99CH_1A5</name>
    <dbReference type="NCBI Taxonomy" id="1276529"/>
    <lineage>
        <taxon>Eukaryota</taxon>
        <taxon>Fungi</taxon>
        <taxon>Dikarya</taxon>
        <taxon>Ascomycota</taxon>
        <taxon>Pezizomycotina</taxon>
        <taxon>Dothideomycetes</taxon>
        <taxon>Dothideomycetidae</taxon>
        <taxon>Mycosphaerellales</taxon>
        <taxon>Mycosphaerellaceae</taxon>
        <taxon>Zymoseptoria</taxon>
    </lineage>
</organism>
<evidence type="ECO:0000256" key="4">
    <source>
        <dbReference type="ARBA" id="ARBA00022723"/>
    </source>
</evidence>
<feature type="compositionally biased region" description="Low complexity" evidence="9">
    <location>
        <begin position="90"/>
        <end position="103"/>
    </location>
</feature>
<evidence type="ECO:0000256" key="3">
    <source>
        <dbReference type="ARBA" id="ARBA00022679"/>
    </source>
</evidence>
<keyword evidence="6" id="KW-0833">Ubl conjugation pathway</keyword>
<evidence type="ECO:0000313" key="13">
    <source>
        <dbReference type="Proteomes" id="UP000215453"/>
    </source>
</evidence>
<gene>
    <name evidence="12" type="ORF">ZT1A5_G8252</name>
</gene>
<dbReference type="Gene3D" id="3.30.40.10">
    <property type="entry name" value="Zinc/RING finger domain, C3HC4 (zinc finger)"/>
    <property type="match status" value="1"/>
</dbReference>
<dbReference type="Pfam" id="PF02891">
    <property type="entry name" value="zf-MIZ"/>
    <property type="match status" value="1"/>
</dbReference>
<feature type="compositionally biased region" description="Polar residues" evidence="9">
    <location>
        <begin position="80"/>
        <end position="89"/>
    </location>
</feature>
<accession>A0A1Y6LTT3</accession>
<dbReference type="GO" id="GO:0000785">
    <property type="term" value="C:chromatin"/>
    <property type="evidence" value="ECO:0007669"/>
    <property type="project" value="TreeGrafter"/>
</dbReference>
<keyword evidence="7" id="KW-0862">Zinc</keyword>
<keyword evidence="4" id="KW-0479">Metal-binding</keyword>
<feature type="compositionally biased region" description="Polar residues" evidence="9">
    <location>
        <begin position="458"/>
        <end position="480"/>
    </location>
</feature>
<evidence type="ECO:0000259" key="11">
    <source>
        <dbReference type="PROSITE" id="PS51466"/>
    </source>
</evidence>
<dbReference type="AlphaFoldDB" id="A0A1Y6LTT3"/>
<reference evidence="12 13" key="1">
    <citation type="submission" date="2016-10" db="EMBL/GenBank/DDBJ databases">
        <authorList>
            <person name="Varghese N."/>
        </authorList>
    </citation>
    <scope>NUCLEOTIDE SEQUENCE [LARGE SCALE GENOMIC DNA]</scope>
</reference>
<evidence type="ECO:0000256" key="5">
    <source>
        <dbReference type="ARBA" id="ARBA00022771"/>
    </source>
</evidence>
<feature type="compositionally biased region" description="Polar residues" evidence="9">
    <location>
        <begin position="629"/>
        <end position="642"/>
    </location>
</feature>
<feature type="compositionally biased region" description="Gly residues" evidence="9">
    <location>
        <begin position="610"/>
        <end position="625"/>
    </location>
</feature>